<dbReference type="PANTHER" id="PTHR30511:SF0">
    <property type="entry name" value="ALANINE RACEMASE, CATABOLIC-RELATED"/>
    <property type="match status" value="1"/>
</dbReference>
<dbReference type="PRINTS" id="PR00992">
    <property type="entry name" value="ALARACEMASE"/>
</dbReference>
<comment type="pathway">
    <text evidence="4">Amino-acid biosynthesis; D-alanine biosynthesis; D-alanine from L-alanine: step 1/1.</text>
</comment>
<dbReference type="AlphaFoldDB" id="C0ET64"/>
<evidence type="ECO:0000256" key="2">
    <source>
        <dbReference type="ARBA" id="ARBA00022898"/>
    </source>
</evidence>
<accession>C0ET64</accession>
<evidence type="ECO:0000256" key="6">
    <source>
        <dbReference type="PIRSR" id="PIRSR600821-52"/>
    </source>
</evidence>
<dbReference type="HAMAP" id="MF_01201">
    <property type="entry name" value="Ala_racemase"/>
    <property type="match status" value="1"/>
</dbReference>
<dbReference type="InterPro" id="IPR000821">
    <property type="entry name" value="Ala_racemase"/>
</dbReference>
<comment type="catalytic activity">
    <reaction evidence="4">
        <text>L-alanine = D-alanine</text>
        <dbReference type="Rhea" id="RHEA:20249"/>
        <dbReference type="ChEBI" id="CHEBI:57416"/>
        <dbReference type="ChEBI" id="CHEBI:57972"/>
        <dbReference type="EC" id="5.1.1.1"/>
    </reaction>
</comment>
<dbReference type="InterPro" id="IPR001608">
    <property type="entry name" value="Ala_racemase_N"/>
</dbReference>
<dbReference type="GO" id="GO:0005829">
    <property type="term" value="C:cytosol"/>
    <property type="evidence" value="ECO:0007669"/>
    <property type="project" value="TreeGrafter"/>
</dbReference>
<feature type="binding site" evidence="4 6">
    <location>
        <position position="330"/>
    </location>
    <ligand>
        <name>substrate</name>
    </ligand>
</feature>
<dbReference type="InterPro" id="IPR011079">
    <property type="entry name" value="Ala_racemase_C"/>
</dbReference>
<dbReference type="SUPFAM" id="SSF51419">
    <property type="entry name" value="PLP-binding barrel"/>
    <property type="match status" value="1"/>
</dbReference>
<organism evidence="8 9">
    <name type="scientific">Anaerobutyricum hallii DSM 3353</name>
    <dbReference type="NCBI Taxonomy" id="411469"/>
    <lineage>
        <taxon>Bacteria</taxon>
        <taxon>Bacillati</taxon>
        <taxon>Bacillota</taxon>
        <taxon>Clostridia</taxon>
        <taxon>Lachnospirales</taxon>
        <taxon>Lachnospiraceae</taxon>
        <taxon>Anaerobutyricum</taxon>
    </lineage>
</organism>
<comment type="similarity">
    <text evidence="4">Belongs to the alanine racemase family.</text>
</comment>
<dbReference type="UniPathway" id="UPA00042">
    <property type="reaction ID" value="UER00497"/>
</dbReference>
<dbReference type="EC" id="5.1.1.1" evidence="4"/>
<dbReference type="Gene3D" id="2.40.37.10">
    <property type="entry name" value="Lyase, Ornithine Decarboxylase, Chain A, domain 1"/>
    <property type="match status" value="1"/>
</dbReference>
<dbReference type="FunFam" id="3.20.20.10:FF:000002">
    <property type="entry name" value="Alanine racemase"/>
    <property type="match status" value="1"/>
</dbReference>
<proteinExistence type="inferred from homology"/>
<dbReference type="NCBIfam" id="TIGR00492">
    <property type="entry name" value="alr"/>
    <property type="match status" value="1"/>
</dbReference>
<evidence type="ECO:0000256" key="1">
    <source>
        <dbReference type="ARBA" id="ARBA00001933"/>
    </source>
</evidence>
<evidence type="ECO:0000313" key="9">
    <source>
        <dbReference type="Proteomes" id="UP000003174"/>
    </source>
</evidence>
<keyword evidence="3 4" id="KW-0413">Isomerase</keyword>
<evidence type="ECO:0000256" key="4">
    <source>
        <dbReference type="HAMAP-Rule" id="MF_01201"/>
    </source>
</evidence>
<protein>
    <recommendedName>
        <fullName evidence="4">Alanine racemase</fullName>
        <ecNumber evidence="4">5.1.1.1</ecNumber>
    </recommendedName>
</protein>
<feature type="active site" description="Proton acceptor; specific for L-alanine" evidence="4">
    <location>
        <position position="282"/>
    </location>
</feature>
<dbReference type="eggNOG" id="COG0787">
    <property type="taxonomic scope" value="Bacteria"/>
</dbReference>
<reference evidence="8 9" key="2">
    <citation type="submission" date="2009-02" db="EMBL/GenBank/DDBJ databases">
        <title>Draft genome sequence of Eubacterium hallii (DSM 3353).</title>
        <authorList>
            <person name="Sudarsanam P."/>
            <person name="Ley R."/>
            <person name="Guruge J."/>
            <person name="Turnbaugh P.J."/>
            <person name="Mahowald M."/>
            <person name="Liep D."/>
            <person name="Gordon J."/>
        </authorList>
    </citation>
    <scope>NUCLEOTIDE SEQUENCE [LARGE SCALE GENOMIC DNA]</scope>
    <source>
        <strain evidence="8 9">DSM 3353</strain>
    </source>
</reference>
<reference evidence="8 9" key="1">
    <citation type="submission" date="2009-01" db="EMBL/GenBank/DDBJ databases">
        <authorList>
            <person name="Fulton L."/>
            <person name="Clifton S."/>
            <person name="Fulton B."/>
            <person name="Xu J."/>
            <person name="Minx P."/>
            <person name="Pepin K.H."/>
            <person name="Johnson M."/>
            <person name="Bhonagiri V."/>
            <person name="Nash W.E."/>
            <person name="Mardis E.R."/>
            <person name="Wilson R.K."/>
        </authorList>
    </citation>
    <scope>NUCLEOTIDE SEQUENCE [LARGE SCALE GENOMIC DNA]</scope>
    <source>
        <strain evidence="8 9">DSM 3353</strain>
    </source>
</reference>
<gene>
    <name evidence="8" type="primary">alr</name>
    <name evidence="8" type="ORF">EUBHAL_00588</name>
</gene>
<dbReference type="InterPro" id="IPR029066">
    <property type="entry name" value="PLP-binding_barrel"/>
</dbReference>
<comment type="caution">
    <text evidence="8">The sequence shown here is derived from an EMBL/GenBank/DDBJ whole genome shotgun (WGS) entry which is preliminary data.</text>
</comment>
<dbReference type="Gene3D" id="3.20.20.10">
    <property type="entry name" value="Alanine racemase"/>
    <property type="match status" value="1"/>
</dbReference>
<dbReference type="Pfam" id="PF00842">
    <property type="entry name" value="Ala_racemase_C"/>
    <property type="match status" value="1"/>
</dbReference>
<name>C0ET64_9FIRM</name>
<feature type="modified residue" description="N6-(pyridoxal phosphate)lysine" evidence="4 5">
    <location>
        <position position="54"/>
    </location>
</feature>
<feature type="active site" description="Proton acceptor; specific for D-alanine" evidence="4">
    <location>
        <position position="54"/>
    </location>
</feature>
<dbReference type="PROSITE" id="PS00395">
    <property type="entry name" value="ALANINE_RACEMASE"/>
    <property type="match status" value="1"/>
</dbReference>
<comment type="function">
    <text evidence="4">Catalyzes the interconversion of L-alanine and D-alanine. May also act on other amino acids.</text>
</comment>
<dbReference type="CDD" id="cd00430">
    <property type="entry name" value="PLPDE_III_AR"/>
    <property type="match status" value="1"/>
</dbReference>
<evidence type="ECO:0000256" key="5">
    <source>
        <dbReference type="PIRSR" id="PIRSR600821-50"/>
    </source>
</evidence>
<sequence>MILQDYCRSKGKRTNIMEEYLRTYCEIDLKAIRENYINIKKKTGDNAMTMAVIKADGYGHGAVEVAHYLNDIADYFGVATIDEGVELRKAGLKQPILLLGYNSPSLYYKNLEYGVDQTIYCYDTAKAMSEAAVKAEKTARIHIALDTGMTRIGLSPDEKGLAIVKQIAELPNIKIEGLFTHLSCADMTDKAYTESQMERYDHFVQLLDEAGIEIPVKHICNSAAIMEYEDHRYDMARAGIILYGMYPSDEVDFSNLDLTPAMSWYSHVVNIMEPEMERGVSYGATYIVEHPCRLATVSVGYADGYARSLSNKGWVLIHGQKAPIVGRVCMDQMMVDITDIPDVKLEDIVTLIGKDGDNYISVEDMANLAGSFNYEFVCDVGKRVPRVYKR</sequence>
<comment type="cofactor">
    <cofactor evidence="1 4 5">
        <name>pyridoxal 5'-phosphate</name>
        <dbReference type="ChEBI" id="CHEBI:597326"/>
    </cofactor>
</comment>
<dbReference type="InterPro" id="IPR009006">
    <property type="entry name" value="Ala_racemase/Decarboxylase_C"/>
</dbReference>
<dbReference type="InterPro" id="IPR020622">
    <property type="entry name" value="Ala_racemase_pyridoxalP-BS"/>
</dbReference>
<feature type="binding site" evidence="4 6">
    <location>
        <position position="151"/>
    </location>
    <ligand>
        <name>substrate</name>
    </ligand>
</feature>
<evidence type="ECO:0000259" key="7">
    <source>
        <dbReference type="SMART" id="SM01005"/>
    </source>
</evidence>
<evidence type="ECO:0000313" key="8">
    <source>
        <dbReference type="EMBL" id="EEG37565.1"/>
    </source>
</evidence>
<feature type="domain" description="Alanine racemase C-terminal" evidence="7">
    <location>
        <begin position="261"/>
        <end position="389"/>
    </location>
</feature>
<evidence type="ECO:0000256" key="3">
    <source>
        <dbReference type="ARBA" id="ARBA00023235"/>
    </source>
</evidence>
<dbReference type="Proteomes" id="UP000003174">
    <property type="component" value="Unassembled WGS sequence"/>
</dbReference>
<dbReference type="GO" id="GO:0030632">
    <property type="term" value="P:D-alanine biosynthetic process"/>
    <property type="evidence" value="ECO:0007669"/>
    <property type="project" value="UniProtKB-UniRule"/>
</dbReference>
<dbReference type="GO" id="GO:0030170">
    <property type="term" value="F:pyridoxal phosphate binding"/>
    <property type="evidence" value="ECO:0007669"/>
    <property type="project" value="UniProtKB-UniRule"/>
</dbReference>
<dbReference type="GO" id="GO:0008784">
    <property type="term" value="F:alanine racemase activity"/>
    <property type="evidence" value="ECO:0007669"/>
    <property type="project" value="UniProtKB-UniRule"/>
</dbReference>
<dbReference type="SMART" id="SM01005">
    <property type="entry name" value="Ala_racemase_C"/>
    <property type="match status" value="1"/>
</dbReference>
<dbReference type="GO" id="GO:0009252">
    <property type="term" value="P:peptidoglycan biosynthetic process"/>
    <property type="evidence" value="ECO:0007669"/>
    <property type="project" value="TreeGrafter"/>
</dbReference>
<dbReference type="Pfam" id="PF01168">
    <property type="entry name" value="Ala_racemase_N"/>
    <property type="match status" value="1"/>
</dbReference>
<dbReference type="EMBL" id="ACEP01000033">
    <property type="protein sequence ID" value="EEG37565.1"/>
    <property type="molecule type" value="Genomic_DNA"/>
</dbReference>
<dbReference type="PANTHER" id="PTHR30511">
    <property type="entry name" value="ALANINE RACEMASE"/>
    <property type="match status" value="1"/>
</dbReference>
<keyword evidence="2 4" id="KW-0663">Pyridoxal phosphate</keyword>
<dbReference type="SUPFAM" id="SSF50621">
    <property type="entry name" value="Alanine racemase C-terminal domain-like"/>
    <property type="match status" value="1"/>
</dbReference>